<sequence>MIKRVLIISLVFFIIGLILFWLISGGLSASARTARTLGNPIDYIFGSGTSPGISFRLPWQPASLPQGPDISGDAEVDAQNDAPGNEERGSNASPQPSELRTFGNPSPSAGKITLTDNSATESDATAEYIKIEASGSNTAPIAITNWSLQSAISGLRTYIPQGAPLFVMGVINNVEKVYLEPGASAIVTTSASPVGVSFRENICSGYLGELQTFTPEIGNACPHASETLAKNPQNLQTYSGACFDYLDTLPSCHFPTDLPSELSSTCRSFIANTMSYNGCVNTSRNDPTFALHSWRLFLNMRTELWYNTHDVIRLLDDQGRTVDVLTY</sequence>
<accession>A0A1F6CTP2</accession>
<comment type="caution">
    <text evidence="2">The sequence shown here is derived from an EMBL/GenBank/DDBJ whole genome shotgun (WGS) entry which is preliminary data.</text>
</comment>
<gene>
    <name evidence="2" type="ORF">A2851_05070</name>
</gene>
<name>A0A1F6CTP2_9BACT</name>
<evidence type="ECO:0000313" key="2">
    <source>
        <dbReference type="EMBL" id="OGG52391.1"/>
    </source>
</evidence>
<feature type="region of interest" description="Disordered" evidence="1">
    <location>
        <begin position="66"/>
        <end position="117"/>
    </location>
</feature>
<evidence type="ECO:0000313" key="3">
    <source>
        <dbReference type="Proteomes" id="UP000176863"/>
    </source>
</evidence>
<evidence type="ECO:0008006" key="4">
    <source>
        <dbReference type="Google" id="ProtNLM"/>
    </source>
</evidence>
<evidence type="ECO:0000256" key="1">
    <source>
        <dbReference type="SAM" id="MobiDB-lite"/>
    </source>
</evidence>
<dbReference type="STRING" id="1798480.A2851_05070"/>
<protein>
    <recommendedName>
        <fullName evidence="4">LTD domain-containing protein</fullName>
    </recommendedName>
</protein>
<dbReference type="AlphaFoldDB" id="A0A1F6CTP2"/>
<dbReference type="Proteomes" id="UP000176863">
    <property type="component" value="Unassembled WGS sequence"/>
</dbReference>
<organism evidence="2 3">
    <name type="scientific">Candidatus Kaiserbacteria bacterium RIFCSPHIGHO2_01_FULL_53_29</name>
    <dbReference type="NCBI Taxonomy" id="1798480"/>
    <lineage>
        <taxon>Bacteria</taxon>
        <taxon>Candidatus Kaiseribacteriota</taxon>
    </lineage>
</organism>
<reference evidence="2 3" key="1">
    <citation type="journal article" date="2016" name="Nat. Commun.">
        <title>Thousands of microbial genomes shed light on interconnected biogeochemical processes in an aquifer system.</title>
        <authorList>
            <person name="Anantharaman K."/>
            <person name="Brown C.T."/>
            <person name="Hug L.A."/>
            <person name="Sharon I."/>
            <person name="Castelle C.J."/>
            <person name="Probst A.J."/>
            <person name="Thomas B.C."/>
            <person name="Singh A."/>
            <person name="Wilkins M.J."/>
            <person name="Karaoz U."/>
            <person name="Brodie E.L."/>
            <person name="Williams K.H."/>
            <person name="Hubbard S.S."/>
            <person name="Banfield J.F."/>
        </authorList>
    </citation>
    <scope>NUCLEOTIDE SEQUENCE [LARGE SCALE GENOMIC DNA]</scope>
</reference>
<proteinExistence type="predicted"/>
<dbReference type="EMBL" id="MFKT01000029">
    <property type="protein sequence ID" value="OGG52391.1"/>
    <property type="molecule type" value="Genomic_DNA"/>
</dbReference>
<feature type="compositionally biased region" description="Polar residues" evidence="1">
    <location>
        <begin position="90"/>
        <end position="107"/>
    </location>
</feature>